<evidence type="ECO:0000313" key="3">
    <source>
        <dbReference type="Proteomes" id="UP000820818"/>
    </source>
</evidence>
<accession>A0AAD5KW26</accession>
<dbReference type="Proteomes" id="UP000820818">
    <property type="component" value="Linkage Group LG3"/>
</dbReference>
<gene>
    <name evidence="2" type="ORF">GHT06_012639</name>
</gene>
<keyword evidence="3" id="KW-1185">Reference proteome</keyword>
<name>A0AAD5KW26_9CRUS</name>
<evidence type="ECO:0000313" key="2">
    <source>
        <dbReference type="EMBL" id="KAI9561679.1"/>
    </source>
</evidence>
<keyword evidence="1" id="KW-0732">Signal</keyword>
<reference evidence="2 3" key="1">
    <citation type="submission" date="2022-05" db="EMBL/GenBank/DDBJ databases">
        <title>A multi-omics perspective on studying reproductive biology in Daphnia sinensis.</title>
        <authorList>
            <person name="Jia J."/>
        </authorList>
    </citation>
    <scope>NUCLEOTIDE SEQUENCE [LARGE SCALE GENOMIC DNA]</scope>
    <source>
        <strain evidence="2 3">WSL</strain>
    </source>
</reference>
<feature type="chain" id="PRO_5041903142" evidence="1">
    <location>
        <begin position="16"/>
        <end position="102"/>
    </location>
</feature>
<organism evidence="2 3">
    <name type="scientific">Daphnia sinensis</name>
    <dbReference type="NCBI Taxonomy" id="1820382"/>
    <lineage>
        <taxon>Eukaryota</taxon>
        <taxon>Metazoa</taxon>
        <taxon>Ecdysozoa</taxon>
        <taxon>Arthropoda</taxon>
        <taxon>Crustacea</taxon>
        <taxon>Branchiopoda</taxon>
        <taxon>Diplostraca</taxon>
        <taxon>Cladocera</taxon>
        <taxon>Anomopoda</taxon>
        <taxon>Daphniidae</taxon>
        <taxon>Daphnia</taxon>
        <taxon>Daphnia similis group</taxon>
    </lineage>
</organism>
<dbReference type="AlphaFoldDB" id="A0AAD5KW26"/>
<proteinExistence type="predicted"/>
<protein>
    <submittedName>
        <fullName evidence="2">Cuticular protein</fullName>
    </submittedName>
</protein>
<comment type="caution">
    <text evidence="2">The sequence shown here is derived from an EMBL/GenBank/DDBJ whole genome shotgun (WGS) entry which is preliminary data.</text>
</comment>
<dbReference type="EMBL" id="WJBH02000003">
    <property type="protein sequence ID" value="KAI9561679.1"/>
    <property type="molecule type" value="Genomic_DNA"/>
</dbReference>
<feature type="signal peptide" evidence="1">
    <location>
        <begin position="1"/>
        <end position="15"/>
    </location>
</feature>
<sequence>MKIFLFAALVAIAAAGGGYDKDSYAKDGYQSMSYGQDYKKDSKQDYNMGYNQDKKGYSAPDYYPVPTPYDFAYNVKDDYTYNNFGQQESDGLLQGRLLRIRC</sequence>
<evidence type="ECO:0000256" key="1">
    <source>
        <dbReference type="SAM" id="SignalP"/>
    </source>
</evidence>